<dbReference type="InterPro" id="IPR007235">
    <property type="entry name" value="Glyco_trans_28_C"/>
</dbReference>
<evidence type="ECO:0000256" key="2">
    <source>
        <dbReference type="ARBA" id="ARBA00006962"/>
    </source>
</evidence>
<evidence type="ECO:0000256" key="8">
    <source>
        <dbReference type="ARBA" id="ARBA00022824"/>
    </source>
</evidence>
<dbReference type="GO" id="GO:0004577">
    <property type="term" value="F:N-acetylglucosaminyldiphosphodolichol N-acetylglucosaminyltransferase activity"/>
    <property type="evidence" value="ECO:0007669"/>
    <property type="project" value="UniProtKB-EC"/>
</dbReference>
<evidence type="ECO:0000256" key="11">
    <source>
        <dbReference type="ARBA" id="ARBA00048184"/>
    </source>
</evidence>
<name>A0AAD9FS33_PAPLA</name>
<comment type="subunit">
    <text evidence="3 12">Heterodimer with ALG14 to form a functional enzyme.</text>
</comment>
<dbReference type="PANTHER" id="PTHR12867:SF6">
    <property type="entry name" value="N-ACETYLGLUCOSAMINYLDIPHOSPHODOLICHOL N-ACETYLGLUCOSAMINYLTRANSFERASE"/>
    <property type="match status" value="1"/>
</dbReference>
<evidence type="ECO:0000256" key="4">
    <source>
        <dbReference type="ARBA" id="ARBA00012614"/>
    </source>
</evidence>
<evidence type="ECO:0000256" key="10">
    <source>
        <dbReference type="ARBA" id="ARBA00032061"/>
    </source>
</evidence>
<dbReference type="EC" id="2.4.1.141" evidence="4 12"/>
<sequence length="189" mass="20160">MSPQTLLVTVGSTLFVSLTETILSPSILSILPGLGIRKVVVQYGAADLLALTQIEDLEVDAHGRGQFVWRDYNGLGEVAVQVLKYTDDFTGLVASADAIISHAGSGSILTSLRSGPKPLLVVPNTSLMDNHQAELAVELEKQGYLTVSTVEALPDTIGAWLARGHLKPFPALEVDRFRSVMDGLMGFAS</sequence>
<evidence type="ECO:0000256" key="7">
    <source>
        <dbReference type="ARBA" id="ARBA00022679"/>
    </source>
</evidence>
<evidence type="ECO:0000256" key="3">
    <source>
        <dbReference type="ARBA" id="ARBA00011198"/>
    </source>
</evidence>
<comment type="subcellular location">
    <subcellularLocation>
        <location evidence="1 12">Endoplasmic reticulum</location>
    </subcellularLocation>
</comment>
<dbReference type="PANTHER" id="PTHR12867">
    <property type="entry name" value="GLYCOSYL TRANSFERASE-RELATED"/>
    <property type="match status" value="1"/>
</dbReference>
<evidence type="ECO:0000256" key="1">
    <source>
        <dbReference type="ARBA" id="ARBA00004240"/>
    </source>
</evidence>
<dbReference type="InterPro" id="IPR039042">
    <property type="entry name" value="Alg13-like"/>
</dbReference>
<keyword evidence="7 12" id="KW-0808">Transferase</keyword>
<dbReference type="Proteomes" id="UP001182556">
    <property type="component" value="Unassembled WGS sequence"/>
</dbReference>
<evidence type="ECO:0000313" key="14">
    <source>
        <dbReference type="EMBL" id="KAK1925165.1"/>
    </source>
</evidence>
<evidence type="ECO:0000256" key="5">
    <source>
        <dbReference type="ARBA" id="ARBA00017468"/>
    </source>
</evidence>
<dbReference type="GO" id="GO:0006488">
    <property type="term" value="P:dolichol-linked oligosaccharide biosynthetic process"/>
    <property type="evidence" value="ECO:0007669"/>
    <property type="project" value="InterPro"/>
</dbReference>
<dbReference type="Gene3D" id="3.40.50.2000">
    <property type="entry name" value="Glycogen Phosphorylase B"/>
    <property type="match status" value="1"/>
</dbReference>
<evidence type="ECO:0000256" key="12">
    <source>
        <dbReference type="RuleBase" id="RU362128"/>
    </source>
</evidence>
<comment type="function">
    <text evidence="9 12">Involved in protein N-glycosylation. Essential for the second step of the dolichol-linked oligosaccharide pathway.</text>
</comment>
<gene>
    <name evidence="12" type="primary">ALG13</name>
    <name evidence="14" type="ORF">DB88DRAFT_510207</name>
</gene>
<evidence type="ECO:0000313" key="15">
    <source>
        <dbReference type="Proteomes" id="UP001182556"/>
    </source>
</evidence>
<comment type="catalytic activity">
    <reaction evidence="11">
        <text>an N-acetyl-alpha-D-glucosaminyl-diphospho-di-trans,poly-cis-dolichol + UDP-N-acetyl-alpha-D-glucosamine = an N,N'-diacetylchitobiosyl-diphospho-di-trans,poly-cis-dolichol + UDP + H(+)</text>
        <dbReference type="Rhea" id="RHEA:23380"/>
        <dbReference type="Rhea" id="RHEA-COMP:19507"/>
        <dbReference type="Rhea" id="RHEA-COMP:19510"/>
        <dbReference type="ChEBI" id="CHEBI:15378"/>
        <dbReference type="ChEBI" id="CHEBI:57269"/>
        <dbReference type="ChEBI" id="CHEBI:57705"/>
        <dbReference type="ChEBI" id="CHEBI:58223"/>
        <dbReference type="ChEBI" id="CHEBI:58427"/>
        <dbReference type="EC" id="2.4.1.141"/>
    </reaction>
</comment>
<keyword evidence="6 12" id="KW-0328">Glycosyltransferase</keyword>
<dbReference type="Pfam" id="PF04101">
    <property type="entry name" value="Glyco_tran_28_C"/>
    <property type="match status" value="1"/>
</dbReference>
<comment type="caution">
    <text evidence="14">The sequence shown here is derived from an EMBL/GenBank/DDBJ whole genome shotgun (WGS) entry which is preliminary data.</text>
</comment>
<proteinExistence type="inferred from homology"/>
<comment type="similarity">
    <text evidence="2 12">Belongs to the glycosyltransferase 28 family.</text>
</comment>
<organism evidence="14 15">
    <name type="scientific">Papiliotrema laurentii</name>
    <name type="common">Cryptococcus laurentii</name>
    <dbReference type="NCBI Taxonomy" id="5418"/>
    <lineage>
        <taxon>Eukaryota</taxon>
        <taxon>Fungi</taxon>
        <taxon>Dikarya</taxon>
        <taxon>Basidiomycota</taxon>
        <taxon>Agaricomycotina</taxon>
        <taxon>Tremellomycetes</taxon>
        <taxon>Tremellales</taxon>
        <taxon>Rhynchogastremaceae</taxon>
        <taxon>Papiliotrema</taxon>
    </lineage>
</organism>
<evidence type="ECO:0000259" key="13">
    <source>
        <dbReference type="Pfam" id="PF04101"/>
    </source>
</evidence>
<feature type="domain" description="Glycosyl transferase family 28 C-terminal" evidence="13">
    <location>
        <begin position="5"/>
        <end position="154"/>
    </location>
</feature>
<reference evidence="14" key="1">
    <citation type="submission" date="2023-02" db="EMBL/GenBank/DDBJ databases">
        <title>Identification and recombinant expression of a fungal hydrolase from Papiliotrema laurentii that hydrolyzes apple cutin and clears colloidal polyester polyurethane.</title>
        <authorList>
            <consortium name="DOE Joint Genome Institute"/>
            <person name="Roman V.A."/>
            <person name="Bojanowski C."/>
            <person name="Crable B.R."/>
            <person name="Wagner D.N."/>
            <person name="Hung C.S."/>
            <person name="Nadeau L.J."/>
            <person name="Schratz L."/>
            <person name="Haridas S."/>
            <person name="Pangilinan J."/>
            <person name="Lipzen A."/>
            <person name="Na H."/>
            <person name="Yan M."/>
            <person name="Ng V."/>
            <person name="Grigoriev I.V."/>
            <person name="Spatafora J.W."/>
            <person name="Barlow D."/>
            <person name="Biffinger J."/>
            <person name="Kelley-Loughnane N."/>
            <person name="Varaljay V.A."/>
            <person name="Crookes-Goodson W.J."/>
        </authorList>
    </citation>
    <scope>NUCLEOTIDE SEQUENCE</scope>
    <source>
        <strain evidence="14">5307AH</strain>
    </source>
</reference>
<dbReference type="EMBL" id="JAODAN010000004">
    <property type="protein sequence ID" value="KAK1925165.1"/>
    <property type="molecule type" value="Genomic_DNA"/>
</dbReference>
<keyword evidence="15" id="KW-1185">Reference proteome</keyword>
<dbReference type="SUPFAM" id="SSF53756">
    <property type="entry name" value="UDP-Glycosyltransferase/glycogen phosphorylase"/>
    <property type="match status" value="1"/>
</dbReference>
<evidence type="ECO:0000256" key="6">
    <source>
        <dbReference type="ARBA" id="ARBA00022676"/>
    </source>
</evidence>
<dbReference type="AlphaFoldDB" id="A0AAD9FS33"/>
<protein>
    <recommendedName>
        <fullName evidence="5 12">UDP-N-acetylglucosamine transferase subunit ALG13</fullName>
        <ecNumber evidence="4 12">2.4.1.141</ecNumber>
    </recommendedName>
    <alternativeName>
        <fullName evidence="10 12">Asparagine-linked glycosylation protein 13</fullName>
    </alternativeName>
</protein>
<keyword evidence="8 12" id="KW-0256">Endoplasmic reticulum</keyword>
<evidence type="ECO:0000256" key="9">
    <source>
        <dbReference type="ARBA" id="ARBA00024804"/>
    </source>
</evidence>
<dbReference type="GO" id="GO:0005783">
    <property type="term" value="C:endoplasmic reticulum"/>
    <property type="evidence" value="ECO:0007669"/>
    <property type="project" value="UniProtKB-SubCell"/>
</dbReference>
<accession>A0AAD9FS33</accession>